<evidence type="ECO:0000256" key="6">
    <source>
        <dbReference type="ARBA" id="ARBA00022932"/>
    </source>
</evidence>
<comment type="similarity">
    <text evidence="1">Belongs to the DNA polymerase type-B family.</text>
</comment>
<evidence type="ECO:0000256" key="8">
    <source>
        <dbReference type="ARBA" id="ARBA00049244"/>
    </source>
</evidence>
<keyword evidence="4" id="KW-0548">Nucleotidyltransferase</keyword>
<sequence length="359" mass="39782">KYAVVARVQVHTNSNYFPVKIGDVLTYPLGTFWTTLTTPELILARAKGWIKSISHMAKYHPAPLFQNYSNYFQELRENYQKSGQDDWADIAKLFRNGLYGKFGQEGYWQEQVGTAKVDEVWRMPGYDADKKERYNYTAFGGKVFYETRSGESYNSFPAISAHVTAYARLYLKGLVDRVPRGHVYYMDTDALIVDDIGLKALTGFFDDRTAGMLRVEVSSPWLVIIAPRDYTMQDRVRLKGVKPDTDQIASVTAVVIGRDIWDLGIAGATMWLPPQAARTHQIASSSAEDGAGGATGALTIRIFGLDAAYLLQQEDLVLNGAGNVPTASPYTMIHRMFVLTAGSAGRNLGNIDATADTDG</sequence>
<dbReference type="Pfam" id="PF03175">
    <property type="entry name" value="DNA_pol_B_2"/>
    <property type="match status" value="1"/>
</dbReference>
<dbReference type="GO" id="GO:0000166">
    <property type="term" value="F:nucleotide binding"/>
    <property type="evidence" value="ECO:0007669"/>
    <property type="project" value="InterPro"/>
</dbReference>
<dbReference type="GO" id="GO:0003887">
    <property type="term" value="F:DNA-directed DNA polymerase activity"/>
    <property type="evidence" value="ECO:0007669"/>
    <property type="project" value="UniProtKB-KW"/>
</dbReference>
<dbReference type="InterPro" id="IPR043502">
    <property type="entry name" value="DNA/RNA_pol_sf"/>
</dbReference>
<evidence type="ECO:0000256" key="7">
    <source>
        <dbReference type="ARBA" id="ARBA00023125"/>
    </source>
</evidence>
<feature type="domain" description="DNA-directed DNA polymerase family B mitochondria/virus" evidence="9">
    <location>
        <begin position="12"/>
        <end position="105"/>
    </location>
</feature>
<evidence type="ECO:0000256" key="1">
    <source>
        <dbReference type="ARBA" id="ARBA00005755"/>
    </source>
</evidence>
<feature type="non-terminal residue" evidence="10">
    <location>
        <position position="359"/>
    </location>
</feature>
<protein>
    <recommendedName>
        <fullName evidence="2">DNA-directed DNA polymerase</fullName>
        <ecNumber evidence="2">2.7.7.7</ecNumber>
    </recommendedName>
</protein>
<dbReference type="EMBL" id="LAZR01063421">
    <property type="protein sequence ID" value="KKK59552.1"/>
    <property type="molecule type" value="Genomic_DNA"/>
</dbReference>
<comment type="catalytic activity">
    <reaction evidence="8">
        <text>DNA(n) + a 2'-deoxyribonucleoside 5'-triphosphate = DNA(n+1) + diphosphate</text>
        <dbReference type="Rhea" id="RHEA:22508"/>
        <dbReference type="Rhea" id="RHEA-COMP:17339"/>
        <dbReference type="Rhea" id="RHEA-COMP:17340"/>
        <dbReference type="ChEBI" id="CHEBI:33019"/>
        <dbReference type="ChEBI" id="CHEBI:61560"/>
        <dbReference type="ChEBI" id="CHEBI:173112"/>
        <dbReference type="EC" id="2.7.7.7"/>
    </reaction>
</comment>
<dbReference type="AlphaFoldDB" id="A0A0F8WRJ9"/>
<evidence type="ECO:0000256" key="2">
    <source>
        <dbReference type="ARBA" id="ARBA00012417"/>
    </source>
</evidence>
<evidence type="ECO:0000259" key="9">
    <source>
        <dbReference type="Pfam" id="PF03175"/>
    </source>
</evidence>
<keyword evidence="5" id="KW-0235">DNA replication</keyword>
<dbReference type="GO" id="GO:0006260">
    <property type="term" value="P:DNA replication"/>
    <property type="evidence" value="ECO:0007669"/>
    <property type="project" value="UniProtKB-KW"/>
</dbReference>
<keyword evidence="6" id="KW-0239">DNA-directed DNA polymerase</keyword>
<reference evidence="10" key="1">
    <citation type="journal article" date="2015" name="Nature">
        <title>Complex archaea that bridge the gap between prokaryotes and eukaryotes.</title>
        <authorList>
            <person name="Spang A."/>
            <person name="Saw J.H."/>
            <person name="Jorgensen S.L."/>
            <person name="Zaremba-Niedzwiedzka K."/>
            <person name="Martijn J."/>
            <person name="Lind A.E."/>
            <person name="van Eijk R."/>
            <person name="Schleper C."/>
            <person name="Guy L."/>
            <person name="Ettema T.J."/>
        </authorList>
    </citation>
    <scope>NUCLEOTIDE SEQUENCE</scope>
</reference>
<comment type="caution">
    <text evidence="10">The sequence shown here is derived from an EMBL/GenBank/DDBJ whole genome shotgun (WGS) entry which is preliminary data.</text>
</comment>
<proteinExistence type="inferred from homology"/>
<dbReference type="InterPro" id="IPR004868">
    <property type="entry name" value="DNA-dir_DNA_pol_B_mt/vir"/>
</dbReference>
<dbReference type="Gene3D" id="3.90.1600.10">
    <property type="entry name" value="Palm domain of DNA polymerase"/>
    <property type="match status" value="1"/>
</dbReference>
<dbReference type="EC" id="2.7.7.7" evidence="2"/>
<keyword evidence="7" id="KW-0238">DNA-binding</keyword>
<feature type="non-terminal residue" evidence="10">
    <location>
        <position position="1"/>
    </location>
</feature>
<evidence type="ECO:0000256" key="4">
    <source>
        <dbReference type="ARBA" id="ARBA00022695"/>
    </source>
</evidence>
<name>A0A0F8WRJ9_9ZZZZ</name>
<accession>A0A0F8WRJ9</accession>
<evidence type="ECO:0000313" key="10">
    <source>
        <dbReference type="EMBL" id="KKK59552.1"/>
    </source>
</evidence>
<dbReference type="SUPFAM" id="SSF56672">
    <property type="entry name" value="DNA/RNA polymerases"/>
    <property type="match status" value="1"/>
</dbReference>
<gene>
    <name evidence="10" type="ORF">LCGC14_3033250</name>
</gene>
<evidence type="ECO:0000256" key="3">
    <source>
        <dbReference type="ARBA" id="ARBA00022679"/>
    </source>
</evidence>
<organism evidence="10">
    <name type="scientific">marine sediment metagenome</name>
    <dbReference type="NCBI Taxonomy" id="412755"/>
    <lineage>
        <taxon>unclassified sequences</taxon>
        <taxon>metagenomes</taxon>
        <taxon>ecological metagenomes</taxon>
    </lineage>
</organism>
<dbReference type="GO" id="GO:0003677">
    <property type="term" value="F:DNA binding"/>
    <property type="evidence" value="ECO:0007669"/>
    <property type="project" value="UniProtKB-KW"/>
</dbReference>
<dbReference type="InterPro" id="IPR023211">
    <property type="entry name" value="DNA_pol_palm_dom_sf"/>
</dbReference>
<keyword evidence="3" id="KW-0808">Transferase</keyword>
<evidence type="ECO:0000256" key="5">
    <source>
        <dbReference type="ARBA" id="ARBA00022705"/>
    </source>
</evidence>